<evidence type="ECO:0000256" key="5">
    <source>
        <dbReference type="ARBA" id="ARBA00022679"/>
    </source>
</evidence>
<dbReference type="Pfam" id="PF00672">
    <property type="entry name" value="HAMP"/>
    <property type="match status" value="1"/>
</dbReference>
<dbReference type="OrthoDB" id="594725at2"/>
<evidence type="ECO:0000256" key="2">
    <source>
        <dbReference type="ARBA" id="ARBA00004370"/>
    </source>
</evidence>
<dbReference type="InterPro" id="IPR004358">
    <property type="entry name" value="Sig_transdc_His_kin-like_C"/>
</dbReference>
<dbReference type="SUPFAM" id="SSF158472">
    <property type="entry name" value="HAMP domain-like"/>
    <property type="match status" value="1"/>
</dbReference>
<feature type="transmembrane region" description="Helical" evidence="11">
    <location>
        <begin position="158"/>
        <end position="177"/>
    </location>
</feature>
<protein>
    <recommendedName>
        <fullName evidence="3">histidine kinase</fullName>
        <ecNumber evidence="3">2.7.13.3</ecNumber>
    </recommendedName>
</protein>
<keyword evidence="6 11" id="KW-0812">Transmembrane</keyword>
<keyword evidence="5" id="KW-0808">Transferase</keyword>
<dbReference type="EMBL" id="QGGO01000012">
    <property type="protein sequence ID" value="PWK26300.1"/>
    <property type="molecule type" value="Genomic_DNA"/>
</dbReference>
<feature type="domain" description="HAMP" evidence="13">
    <location>
        <begin position="178"/>
        <end position="231"/>
    </location>
</feature>
<dbReference type="PANTHER" id="PTHR45436">
    <property type="entry name" value="SENSOR HISTIDINE KINASE YKOH"/>
    <property type="match status" value="1"/>
</dbReference>
<sequence length="461" mass="53266">MQIRAKLTLQFTLLVSVIVLAIFVVIYWLRHNYIEEEFYKRLTQKATTSAELLVTVKEVNAKLLKKIEKANNDVLYRENLIIYDYKNLKVYSRNDTSRFKISPEMLNQIRKQHFARFKQGEFKIVGMLYTDRFNRVVTVAGAMDLSGKKDLQNLFNTMVWLFLCVFLLVTFVGYYFAVRALSPISEVIQQVQTIYPQNVNQRLTIQNPKDEIGRLTATFNELLERLSEVFRLQNLFVSNVSHEMKNPLMKIGSQIDVALLKSRSPEEYLTILQSVRQDIREMGQLSNTLLELAKVSDLNHKLMYDEVRLDETIWEAGDLLLQAEQNYQVQVDFADELEEDTQLVVKGNAQLLKTAFVNLMENGCKFSENHLVKVSLHFLKDHIEVQFINQGKMEKPEIDLIFEPFYRSQNTASIKGYGVGLSLVNRIVKLHGGNIKVQCIDNQTVFVLWLPYSVGAKVGIG</sequence>
<dbReference type="GO" id="GO:0000155">
    <property type="term" value="F:phosphorelay sensor kinase activity"/>
    <property type="evidence" value="ECO:0007669"/>
    <property type="project" value="InterPro"/>
</dbReference>
<dbReference type="SMART" id="SM00304">
    <property type="entry name" value="HAMP"/>
    <property type="match status" value="1"/>
</dbReference>
<dbReference type="InterPro" id="IPR050428">
    <property type="entry name" value="TCS_sensor_his_kinase"/>
</dbReference>
<dbReference type="PRINTS" id="PR00344">
    <property type="entry name" value="BCTRLSENSOR"/>
</dbReference>
<dbReference type="InterPro" id="IPR036890">
    <property type="entry name" value="HATPase_C_sf"/>
</dbReference>
<evidence type="ECO:0000256" key="8">
    <source>
        <dbReference type="ARBA" id="ARBA00022989"/>
    </source>
</evidence>
<evidence type="ECO:0000259" key="12">
    <source>
        <dbReference type="PROSITE" id="PS50109"/>
    </source>
</evidence>
<dbReference type="CDD" id="cd00082">
    <property type="entry name" value="HisKA"/>
    <property type="match status" value="1"/>
</dbReference>
<feature type="transmembrane region" description="Helical" evidence="11">
    <location>
        <begin position="7"/>
        <end position="29"/>
    </location>
</feature>
<dbReference type="PROSITE" id="PS50109">
    <property type="entry name" value="HIS_KIN"/>
    <property type="match status" value="1"/>
</dbReference>
<dbReference type="CDD" id="cd06225">
    <property type="entry name" value="HAMP"/>
    <property type="match status" value="1"/>
</dbReference>
<evidence type="ECO:0000256" key="1">
    <source>
        <dbReference type="ARBA" id="ARBA00000085"/>
    </source>
</evidence>
<dbReference type="CDD" id="cd00075">
    <property type="entry name" value="HATPase"/>
    <property type="match status" value="1"/>
</dbReference>
<gene>
    <name evidence="14" type="ORF">LV89_02471</name>
</gene>
<evidence type="ECO:0000256" key="10">
    <source>
        <dbReference type="ARBA" id="ARBA00023136"/>
    </source>
</evidence>
<dbReference type="Gene3D" id="3.30.565.10">
    <property type="entry name" value="Histidine kinase-like ATPase, C-terminal domain"/>
    <property type="match status" value="1"/>
</dbReference>
<name>A0A316ET09_9BACT</name>
<dbReference type="Proteomes" id="UP000245489">
    <property type="component" value="Unassembled WGS sequence"/>
</dbReference>
<dbReference type="InterPro" id="IPR003661">
    <property type="entry name" value="HisK_dim/P_dom"/>
</dbReference>
<evidence type="ECO:0000256" key="11">
    <source>
        <dbReference type="SAM" id="Phobius"/>
    </source>
</evidence>
<evidence type="ECO:0000256" key="9">
    <source>
        <dbReference type="ARBA" id="ARBA00023012"/>
    </source>
</evidence>
<dbReference type="SMART" id="SM00387">
    <property type="entry name" value="HATPase_c"/>
    <property type="match status" value="1"/>
</dbReference>
<dbReference type="EC" id="2.7.13.3" evidence="3"/>
<dbReference type="SUPFAM" id="SSF55874">
    <property type="entry name" value="ATPase domain of HSP90 chaperone/DNA topoisomerase II/histidine kinase"/>
    <property type="match status" value="1"/>
</dbReference>
<comment type="catalytic activity">
    <reaction evidence="1">
        <text>ATP + protein L-histidine = ADP + protein N-phospho-L-histidine.</text>
        <dbReference type="EC" id="2.7.13.3"/>
    </reaction>
</comment>
<evidence type="ECO:0000313" key="14">
    <source>
        <dbReference type="EMBL" id="PWK26300.1"/>
    </source>
</evidence>
<keyword evidence="15" id="KW-1185">Reference proteome</keyword>
<evidence type="ECO:0000256" key="4">
    <source>
        <dbReference type="ARBA" id="ARBA00022553"/>
    </source>
</evidence>
<keyword evidence="8 11" id="KW-1133">Transmembrane helix</keyword>
<dbReference type="Gene3D" id="1.10.287.130">
    <property type="match status" value="1"/>
</dbReference>
<dbReference type="PROSITE" id="PS50885">
    <property type="entry name" value="HAMP"/>
    <property type="match status" value="1"/>
</dbReference>
<comment type="caution">
    <text evidence="14">The sequence shown here is derived from an EMBL/GenBank/DDBJ whole genome shotgun (WGS) entry which is preliminary data.</text>
</comment>
<dbReference type="Gene3D" id="6.10.340.10">
    <property type="match status" value="1"/>
</dbReference>
<dbReference type="PANTHER" id="PTHR45436:SF5">
    <property type="entry name" value="SENSOR HISTIDINE KINASE TRCS"/>
    <property type="match status" value="1"/>
</dbReference>
<keyword evidence="10 11" id="KW-0472">Membrane</keyword>
<dbReference type="SMART" id="SM00388">
    <property type="entry name" value="HisKA"/>
    <property type="match status" value="1"/>
</dbReference>
<evidence type="ECO:0000256" key="3">
    <source>
        <dbReference type="ARBA" id="ARBA00012438"/>
    </source>
</evidence>
<dbReference type="InterPro" id="IPR005467">
    <property type="entry name" value="His_kinase_dom"/>
</dbReference>
<dbReference type="GO" id="GO:0005886">
    <property type="term" value="C:plasma membrane"/>
    <property type="evidence" value="ECO:0007669"/>
    <property type="project" value="TreeGrafter"/>
</dbReference>
<keyword evidence="9" id="KW-0902">Two-component regulatory system</keyword>
<dbReference type="SUPFAM" id="SSF47384">
    <property type="entry name" value="Homodimeric domain of signal transducing histidine kinase"/>
    <property type="match status" value="1"/>
</dbReference>
<dbReference type="Pfam" id="PF00512">
    <property type="entry name" value="HisKA"/>
    <property type="match status" value="1"/>
</dbReference>
<dbReference type="InterPro" id="IPR036097">
    <property type="entry name" value="HisK_dim/P_sf"/>
</dbReference>
<proteinExistence type="predicted"/>
<comment type="subcellular location">
    <subcellularLocation>
        <location evidence="2">Membrane</location>
    </subcellularLocation>
</comment>
<keyword evidence="4" id="KW-0597">Phosphoprotein</keyword>
<evidence type="ECO:0000313" key="15">
    <source>
        <dbReference type="Proteomes" id="UP000245489"/>
    </source>
</evidence>
<accession>A0A316ET09</accession>
<dbReference type="Pfam" id="PF02518">
    <property type="entry name" value="HATPase_c"/>
    <property type="match status" value="1"/>
</dbReference>
<dbReference type="InterPro" id="IPR003594">
    <property type="entry name" value="HATPase_dom"/>
</dbReference>
<keyword evidence="7 14" id="KW-0418">Kinase</keyword>
<evidence type="ECO:0000256" key="6">
    <source>
        <dbReference type="ARBA" id="ARBA00022692"/>
    </source>
</evidence>
<organism evidence="14 15">
    <name type="scientific">Arcicella aurantiaca</name>
    <dbReference type="NCBI Taxonomy" id="591202"/>
    <lineage>
        <taxon>Bacteria</taxon>
        <taxon>Pseudomonadati</taxon>
        <taxon>Bacteroidota</taxon>
        <taxon>Cytophagia</taxon>
        <taxon>Cytophagales</taxon>
        <taxon>Flectobacillaceae</taxon>
        <taxon>Arcicella</taxon>
    </lineage>
</organism>
<dbReference type="InterPro" id="IPR003660">
    <property type="entry name" value="HAMP_dom"/>
</dbReference>
<dbReference type="AlphaFoldDB" id="A0A316ET09"/>
<evidence type="ECO:0000256" key="7">
    <source>
        <dbReference type="ARBA" id="ARBA00022777"/>
    </source>
</evidence>
<evidence type="ECO:0000259" key="13">
    <source>
        <dbReference type="PROSITE" id="PS50885"/>
    </source>
</evidence>
<feature type="domain" description="Histidine kinase" evidence="12">
    <location>
        <begin position="239"/>
        <end position="454"/>
    </location>
</feature>
<reference evidence="14 15" key="1">
    <citation type="submission" date="2018-05" db="EMBL/GenBank/DDBJ databases">
        <title>Genomic Encyclopedia of Archaeal and Bacterial Type Strains, Phase II (KMG-II): from individual species to whole genera.</title>
        <authorList>
            <person name="Goeker M."/>
        </authorList>
    </citation>
    <scope>NUCLEOTIDE SEQUENCE [LARGE SCALE GENOMIC DNA]</scope>
    <source>
        <strain evidence="14 15">DSM 22214</strain>
    </source>
</reference>
<dbReference type="RefSeq" id="WP_109743201.1">
    <property type="nucleotide sequence ID" value="NZ_QGGO01000012.1"/>
</dbReference>